<proteinExistence type="predicted"/>
<organism evidence="2 3">
    <name type="scientific">Eumeta variegata</name>
    <name type="common">Bagworm moth</name>
    <name type="synonym">Eumeta japonica</name>
    <dbReference type="NCBI Taxonomy" id="151549"/>
    <lineage>
        <taxon>Eukaryota</taxon>
        <taxon>Metazoa</taxon>
        <taxon>Ecdysozoa</taxon>
        <taxon>Arthropoda</taxon>
        <taxon>Hexapoda</taxon>
        <taxon>Insecta</taxon>
        <taxon>Pterygota</taxon>
        <taxon>Neoptera</taxon>
        <taxon>Endopterygota</taxon>
        <taxon>Lepidoptera</taxon>
        <taxon>Glossata</taxon>
        <taxon>Ditrysia</taxon>
        <taxon>Tineoidea</taxon>
        <taxon>Psychidae</taxon>
        <taxon>Oiketicinae</taxon>
        <taxon>Eumeta</taxon>
    </lineage>
</organism>
<protein>
    <submittedName>
        <fullName evidence="2">Uncharacterized protein</fullName>
    </submittedName>
</protein>
<keyword evidence="3" id="KW-1185">Reference proteome</keyword>
<comment type="caution">
    <text evidence="2">The sequence shown here is derived from an EMBL/GenBank/DDBJ whole genome shotgun (WGS) entry which is preliminary data.</text>
</comment>
<dbReference type="EMBL" id="BGZK01000109">
    <property type="protein sequence ID" value="GBP19574.1"/>
    <property type="molecule type" value="Genomic_DNA"/>
</dbReference>
<dbReference type="AlphaFoldDB" id="A0A4C1U0J6"/>
<gene>
    <name evidence="2" type="ORF">EVAR_102122_1</name>
</gene>
<dbReference type="Proteomes" id="UP000299102">
    <property type="component" value="Unassembled WGS sequence"/>
</dbReference>
<evidence type="ECO:0000256" key="1">
    <source>
        <dbReference type="SAM" id="MobiDB-lite"/>
    </source>
</evidence>
<name>A0A4C1U0J6_EUMVA</name>
<feature type="region of interest" description="Disordered" evidence="1">
    <location>
        <begin position="67"/>
        <end position="88"/>
    </location>
</feature>
<accession>A0A4C1U0J6</accession>
<reference evidence="2 3" key="1">
    <citation type="journal article" date="2019" name="Commun. Biol.">
        <title>The bagworm genome reveals a unique fibroin gene that provides high tensile strength.</title>
        <authorList>
            <person name="Kono N."/>
            <person name="Nakamura H."/>
            <person name="Ohtoshi R."/>
            <person name="Tomita M."/>
            <person name="Numata K."/>
            <person name="Arakawa K."/>
        </authorList>
    </citation>
    <scope>NUCLEOTIDE SEQUENCE [LARGE SCALE GENOMIC DNA]</scope>
</reference>
<evidence type="ECO:0000313" key="3">
    <source>
        <dbReference type="Proteomes" id="UP000299102"/>
    </source>
</evidence>
<sequence>MPKIQKACKVRSDEWAISYATMTNGGSLKSLTERTCNLDTGRRTRRSKSWARAANLPCYFLRGRRRPSAYAGPGDLSNQNSIRRGDNYSVVTSKPADWGRGRDVYVDARR</sequence>
<evidence type="ECO:0000313" key="2">
    <source>
        <dbReference type="EMBL" id="GBP19574.1"/>
    </source>
</evidence>